<dbReference type="InterPro" id="IPR008275">
    <property type="entry name" value="CoA_E_activase_dom"/>
</dbReference>
<dbReference type="Gene3D" id="3.30.420.40">
    <property type="match status" value="2"/>
</dbReference>
<dbReference type="PANTHER" id="PTHR32329">
    <property type="entry name" value="BIFUNCTIONAL PROTEIN [INCLUDES 2-HYDROXYACYL-COA DEHYDRATASE (N-TER) AND ITS ACTIVATOR DOMAIN (C_TERM)-RELATED"/>
    <property type="match status" value="1"/>
</dbReference>
<dbReference type="InterPro" id="IPR043129">
    <property type="entry name" value="ATPase_NBD"/>
</dbReference>
<dbReference type="EMBL" id="JAKGUD010000006">
    <property type="protein sequence ID" value="MCF4142655.1"/>
    <property type="molecule type" value="Genomic_DNA"/>
</dbReference>
<organism evidence="6 7">
    <name type="scientific">Dethiosulfovibrio marinus</name>
    <dbReference type="NCBI Taxonomy" id="133532"/>
    <lineage>
        <taxon>Bacteria</taxon>
        <taxon>Thermotogati</taxon>
        <taxon>Synergistota</taxon>
        <taxon>Synergistia</taxon>
        <taxon>Synergistales</taxon>
        <taxon>Dethiosulfovibrionaceae</taxon>
        <taxon>Dethiosulfovibrio</taxon>
    </lineage>
</organism>
<evidence type="ECO:0000313" key="7">
    <source>
        <dbReference type="Proteomes" id="UP001200430"/>
    </source>
</evidence>
<evidence type="ECO:0000256" key="2">
    <source>
        <dbReference type="ARBA" id="ARBA00022723"/>
    </source>
</evidence>
<reference evidence="6 7" key="1">
    <citation type="submission" date="2022-01" db="EMBL/GenBank/DDBJ databases">
        <title>Dethiosulfovibrio faecalis sp. nov., a novel proteolytic, non-sulfur-reducing bacterium isolated from a marine aquaculture solid waste bioreactor.</title>
        <authorList>
            <person name="Grabowski S."/>
            <person name="Apolinario E."/>
            <person name="Schneider N."/>
            <person name="Marshall C.W."/>
            <person name="Sowers K.R."/>
        </authorList>
    </citation>
    <scope>NUCLEOTIDE SEQUENCE [LARGE SCALE GENOMIC DNA]</scope>
    <source>
        <strain evidence="6 7">DSM 12537</strain>
    </source>
</reference>
<dbReference type="InterPro" id="IPR002731">
    <property type="entry name" value="ATPase_BadF"/>
</dbReference>
<sequence length="253" mass="26819">MLTIGVDIGSVGTKAVLFDGDIVDRHLEPTGWNPSEAGHRAMESLLKRNSLSPGRIDCVVSTGYGRKSFAEVDKAVTEITCHARGAHFMDPEVRTVLDIGGQDSKVIVLDDHGRVLDFMMNDKCAAGTGRFLQVMATLLEYSIEEFGAVDPDGEMQKISSMCTVFAESEVVSHLAKGVSKNAVALGLLESVAVRASSMLGRLGIKPVVGFTGGVSRCPSLVSLLEGQLNCDVRTYGDSHYAGALGSALIASEL</sequence>
<evidence type="ECO:0000256" key="4">
    <source>
        <dbReference type="ARBA" id="ARBA00023014"/>
    </source>
</evidence>
<dbReference type="SUPFAM" id="SSF53067">
    <property type="entry name" value="Actin-like ATPase domain"/>
    <property type="match status" value="1"/>
</dbReference>
<comment type="cofactor">
    <cofactor evidence="1">
        <name>[4Fe-4S] cluster</name>
        <dbReference type="ChEBI" id="CHEBI:49883"/>
    </cofactor>
</comment>
<protein>
    <submittedName>
        <fullName evidence="6">Acyl-CoA dehydratase activase</fullName>
    </submittedName>
</protein>
<gene>
    <name evidence="6" type="ORF">L2W38_07480</name>
</gene>
<keyword evidence="4" id="KW-0411">Iron-sulfur</keyword>
<accession>A0ABS9ES02</accession>
<evidence type="ECO:0000256" key="1">
    <source>
        <dbReference type="ARBA" id="ARBA00001966"/>
    </source>
</evidence>
<evidence type="ECO:0000259" key="5">
    <source>
        <dbReference type="Pfam" id="PF01869"/>
    </source>
</evidence>
<dbReference type="NCBIfam" id="TIGR00241">
    <property type="entry name" value="CoA_E_activ"/>
    <property type="match status" value="1"/>
</dbReference>
<dbReference type="RefSeq" id="WP_236099376.1">
    <property type="nucleotide sequence ID" value="NZ_JAKGUD010000006.1"/>
</dbReference>
<dbReference type="Proteomes" id="UP001200430">
    <property type="component" value="Unassembled WGS sequence"/>
</dbReference>
<name>A0ABS9ES02_9BACT</name>
<proteinExistence type="predicted"/>
<keyword evidence="7" id="KW-1185">Reference proteome</keyword>
<dbReference type="PANTHER" id="PTHR32329:SF2">
    <property type="entry name" value="BIFUNCTIONAL PROTEIN [INCLUDES 2-HYDROXYACYL-COA DEHYDRATASE (N-TER) AND ITS ACTIVATOR DOMAIN (C_TERM)"/>
    <property type="match status" value="1"/>
</dbReference>
<dbReference type="Pfam" id="PF01869">
    <property type="entry name" value="BcrAD_BadFG"/>
    <property type="match status" value="1"/>
</dbReference>
<comment type="caution">
    <text evidence="6">The sequence shown here is derived from an EMBL/GenBank/DDBJ whole genome shotgun (WGS) entry which is preliminary data.</text>
</comment>
<evidence type="ECO:0000313" key="6">
    <source>
        <dbReference type="EMBL" id="MCF4142655.1"/>
    </source>
</evidence>
<evidence type="ECO:0000256" key="3">
    <source>
        <dbReference type="ARBA" id="ARBA00023004"/>
    </source>
</evidence>
<feature type="domain" description="ATPase BadF/BadG/BcrA/BcrD type" evidence="5">
    <location>
        <begin position="4"/>
        <end position="250"/>
    </location>
</feature>
<keyword evidence="3" id="KW-0408">Iron</keyword>
<keyword evidence="2" id="KW-0479">Metal-binding</keyword>
<dbReference type="InterPro" id="IPR051805">
    <property type="entry name" value="Dehydratase_Activator_Redct"/>
</dbReference>
<dbReference type="CDD" id="cd24036">
    <property type="entry name" value="ASKHA_NBD_BcrAD_BadFG_HgdC_HadI"/>
    <property type="match status" value="1"/>
</dbReference>